<sequence>MLEGEVKYRSRALTKYVPKWTARYRKLLQEEKRRLEKDGSAVYPNLKTEKWKNVGLQACN</sequence>
<dbReference type="AlphaFoldDB" id="A0A0N4VPS4"/>
<protein>
    <submittedName>
        <fullName evidence="3">Transposase</fullName>
    </submittedName>
</protein>
<accession>A0A0N4VPS4</accession>
<reference evidence="3" key="1">
    <citation type="submission" date="2017-02" db="UniProtKB">
        <authorList>
            <consortium name="WormBaseParasite"/>
        </authorList>
    </citation>
    <scope>IDENTIFICATION</scope>
</reference>
<reference evidence="1 2" key="2">
    <citation type="submission" date="2018-10" db="EMBL/GenBank/DDBJ databases">
        <authorList>
            <consortium name="Pathogen Informatics"/>
        </authorList>
    </citation>
    <scope>NUCLEOTIDE SEQUENCE [LARGE SCALE GENOMIC DNA]</scope>
</reference>
<evidence type="ECO:0000313" key="1">
    <source>
        <dbReference type="EMBL" id="VDD97419.1"/>
    </source>
</evidence>
<evidence type="ECO:0000313" key="2">
    <source>
        <dbReference type="Proteomes" id="UP000274131"/>
    </source>
</evidence>
<dbReference type="EMBL" id="UXUI01013626">
    <property type="protein sequence ID" value="VDD97419.1"/>
    <property type="molecule type" value="Genomic_DNA"/>
</dbReference>
<proteinExistence type="predicted"/>
<dbReference type="WBParaSite" id="EVEC_0001300801-mRNA-1">
    <property type="protein sequence ID" value="EVEC_0001300801-mRNA-1"/>
    <property type="gene ID" value="EVEC_0001300801"/>
</dbReference>
<evidence type="ECO:0000313" key="3">
    <source>
        <dbReference type="WBParaSite" id="EVEC_0001300801-mRNA-1"/>
    </source>
</evidence>
<keyword evidence="2" id="KW-1185">Reference proteome</keyword>
<name>A0A0N4VPS4_ENTVE</name>
<dbReference type="Proteomes" id="UP000274131">
    <property type="component" value="Unassembled WGS sequence"/>
</dbReference>
<gene>
    <name evidence="1" type="ORF">EVEC_LOCUS12170</name>
</gene>
<organism evidence="3">
    <name type="scientific">Enterobius vermicularis</name>
    <name type="common">Human pinworm</name>
    <dbReference type="NCBI Taxonomy" id="51028"/>
    <lineage>
        <taxon>Eukaryota</taxon>
        <taxon>Metazoa</taxon>
        <taxon>Ecdysozoa</taxon>
        <taxon>Nematoda</taxon>
        <taxon>Chromadorea</taxon>
        <taxon>Rhabditida</taxon>
        <taxon>Spirurina</taxon>
        <taxon>Oxyuridomorpha</taxon>
        <taxon>Oxyuroidea</taxon>
        <taxon>Oxyuridae</taxon>
        <taxon>Enterobius</taxon>
    </lineage>
</organism>